<comment type="caution">
    <text evidence="1">The sequence shown here is derived from an EMBL/GenBank/DDBJ whole genome shotgun (WGS) entry which is preliminary data.</text>
</comment>
<dbReference type="EMBL" id="VSSQ01005957">
    <property type="protein sequence ID" value="MPM31023.1"/>
    <property type="molecule type" value="Genomic_DNA"/>
</dbReference>
<organism evidence="1">
    <name type="scientific">bioreactor metagenome</name>
    <dbReference type="NCBI Taxonomy" id="1076179"/>
    <lineage>
        <taxon>unclassified sequences</taxon>
        <taxon>metagenomes</taxon>
        <taxon>ecological metagenomes</taxon>
    </lineage>
</organism>
<evidence type="ECO:0008006" key="2">
    <source>
        <dbReference type="Google" id="ProtNLM"/>
    </source>
</evidence>
<sequence length="176" mass="20076">MKKKEEAIKELLFDSGRATADAAAELLLKKPELLADFAALAFSNEYPFDMRASNVIEKADELKHGFAAELIPDILERMKGFRNDGPKRQFLRMLIRYVKEMDEDYTGLLYDLCFGFSCSPGQSVAIRHNSLQVLARLCKRYPELKPEIAAALELRVNEESGPFGRWLREFVQSIRG</sequence>
<accession>A0A644YX36</accession>
<proteinExistence type="predicted"/>
<gene>
    <name evidence="1" type="ORF">SDC9_77576</name>
</gene>
<reference evidence="1" key="1">
    <citation type="submission" date="2019-08" db="EMBL/GenBank/DDBJ databases">
        <authorList>
            <person name="Kucharzyk K."/>
            <person name="Murdoch R.W."/>
            <person name="Higgins S."/>
            <person name="Loffler F."/>
        </authorList>
    </citation>
    <scope>NUCLEOTIDE SEQUENCE</scope>
</reference>
<name>A0A644YX36_9ZZZZ</name>
<evidence type="ECO:0000313" key="1">
    <source>
        <dbReference type="EMBL" id="MPM31023.1"/>
    </source>
</evidence>
<dbReference type="AlphaFoldDB" id="A0A644YX36"/>
<protein>
    <recommendedName>
        <fullName evidence="2">HEAT repeat domain-containing protein</fullName>
    </recommendedName>
</protein>